<evidence type="ECO:0000313" key="3">
    <source>
        <dbReference type="EMBL" id="AMD19695.1"/>
    </source>
</evidence>
<dbReference type="SUPFAM" id="SSF48097">
    <property type="entry name" value="Regulator of G-protein signaling, RGS"/>
    <property type="match status" value="1"/>
</dbReference>
<dbReference type="OrthoDB" id="10266999at2759"/>
<feature type="region of interest" description="Disordered" evidence="1">
    <location>
        <begin position="217"/>
        <end position="277"/>
    </location>
</feature>
<proteinExistence type="predicted"/>
<reference evidence="3 4" key="1">
    <citation type="submission" date="2016-01" db="EMBL/GenBank/DDBJ databases">
        <title>Genome sequence of the yeast Holleya sinecauda.</title>
        <authorList>
            <person name="Dietrich F.S."/>
        </authorList>
    </citation>
    <scope>NUCLEOTIDE SEQUENCE [LARGE SCALE GENOMIC DNA]</scope>
    <source>
        <strain evidence="3 4">ATCC 58844</strain>
    </source>
</reference>
<protein>
    <submittedName>
        <fullName evidence="3">HCL456Wp</fullName>
    </submittedName>
</protein>
<evidence type="ECO:0000259" key="2">
    <source>
        <dbReference type="PROSITE" id="PS50132"/>
    </source>
</evidence>
<organism evidence="3 4">
    <name type="scientific">Eremothecium sinecaudum</name>
    <dbReference type="NCBI Taxonomy" id="45286"/>
    <lineage>
        <taxon>Eukaryota</taxon>
        <taxon>Fungi</taxon>
        <taxon>Dikarya</taxon>
        <taxon>Ascomycota</taxon>
        <taxon>Saccharomycotina</taxon>
        <taxon>Saccharomycetes</taxon>
        <taxon>Saccharomycetales</taxon>
        <taxon>Saccharomycetaceae</taxon>
        <taxon>Eremothecium</taxon>
    </lineage>
</organism>
<feature type="region of interest" description="Disordered" evidence="1">
    <location>
        <begin position="139"/>
        <end position="171"/>
    </location>
</feature>
<dbReference type="Proteomes" id="UP000243052">
    <property type="component" value="Chromosome iii"/>
</dbReference>
<dbReference type="STRING" id="45286.A0A120K1S3"/>
<dbReference type="InterPro" id="IPR016137">
    <property type="entry name" value="RGS"/>
</dbReference>
<dbReference type="InterPro" id="IPR044926">
    <property type="entry name" value="RGS_subdomain_2"/>
</dbReference>
<dbReference type="Pfam" id="PF00615">
    <property type="entry name" value="RGS"/>
    <property type="match status" value="1"/>
</dbReference>
<feature type="compositionally biased region" description="Low complexity" evidence="1">
    <location>
        <begin position="217"/>
        <end position="230"/>
    </location>
</feature>
<feature type="domain" description="RGS" evidence="2">
    <location>
        <begin position="38"/>
        <end position="129"/>
    </location>
</feature>
<dbReference type="PANTHER" id="PTHR10845:SF192">
    <property type="entry name" value="DOUBLE HIT, ISOFORM B"/>
    <property type="match status" value="1"/>
</dbReference>
<sequence length="298" mass="33354">MGQLKPKLRELLACHRQRHEQSSDSVDEEVSLDKILNLFHEFLQKVHCDENLEFLLKTDSFVTSDKEASNGYQEWSHVYDNYIKQDAPKECNLPETIRTVFDDCHTRLEVPLPQDIETARSHILHLLEDAYTKFQRHYAEPENQQSGSGGAKAEPYSSQSSSRESSASVLLSARPLHRSSSDYGCHTLKASDSQVIDTSDEIDEPQDLPAIRRLSSSRQSLQPLQQIQPPGSNPSVPHRIAILASPTSSRNSTVSEIFSTSPTALHRNKSTKKQLLSKFKFTRRYSGGSTSSGSASPS</sequence>
<evidence type="ECO:0000313" key="4">
    <source>
        <dbReference type="Proteomes" id="UP000243052"/>
    </source>
</evidence>
<evidence type="ECO:0000256" key="1">
    <source>
        <dbReference type="SAM" id="MobiDB-lite"/>
    </source>
</evidence>
<dbReference type="RefSeq" id="XP_017986691.1">
    <property type="nucleotide sequence ID" value="XM_018131421.1"/>
</dbReference>
<feature type="compositionally biased region" description="Low complexity" evidence="1">
    <location>
        <begin position="157"/>
        <end position="171"/>
    </location>
</feature>
<gene>
    <name evidence="3" type="ORF">AW171_hschr31545</name>
</gene>
<dbReference type="PANTHER" id="PTHR10845">
    <property type="entry name" value="REGULATOR OF G PROTEIN SIGNALING"/>
    <property type="match status" value="1"/>
</dbReference>
<dbReference type="GeneID" id="28722909"/>
<dbReference type="AlphaFoldDB" id="A0A120K1S3"/>
<dbReference type="InterPro" id="IPR036305">
    <property type="entry name" value="RGS_sf"/>
</dbReference>
<dbReference type="Gene3D" id="1.10.167.10">
    <property type="entry name" value="Regulator of G-protein Signalling 4, domain 2"/>
    <property type="match status" value="1"/>
</dbReference>
<dbReference type="SMART" id="SM00315">
    <property type="entry name" value="RGS"/>
    <property type="match status" value="1"/>
</dbReference>
<keyword evidence="4" id="KW-1185">Reference proteome</keyword>
<name>A0A120K1S3_9SACH</name>
<dbReference type="PROSITE" id="PS50132">
    <property type="entry name" value="RGS"/>
    <property type="match status" value="1"/>
</dbReference>
<dbReference type="EMBL" id="CP014243">
    <property type="protein sequence ID" value="AMD19695.1"/>
    <property type="molecule type" value="Genomic_DNA"/>
</dbReference>
<feature type="compositionally biased region" description="Polar residues" evidence="1">
    <location>
        <begin position="245"/>
        <end position="263"/>
    </location>
</feature>
<accession>A0A120K1S3</accession>
<dbReference type="CDD" id="cd07440">
    <property type="entry name" value="RGS"/>
    <property type="match status" value="1"/>
</dbReference>